<dbReference type="Gene3D" id="3.40.50.300">
    <property type="entry name" value="P-loop containing nucleotide triphosphate hydrolases"/>
    <property type="match status" value="2"/>
</dbReference>
<accession>A0A5C6W3Y1</accession>
<dbReference type="SUPFAM" id="SSF52540">
    <property type="entry name" value="P-loop containing nucleoside triphosphate hydrolases"/>
    <property type="match status" value="1"/>
</dbReference>
<dbReference type="GO" id="GO:0004519">
    <property type="term" value="F:endonuclease activity"/>
    <property type="evidence" value="ECO:0007669"/>
    <property type="project" value="UniProtKB-KW"/>
</dbReference>
<dbReference type="Proteomes" id="UP000321363">
    <property type="component" value="Unassembled WGS sequence"/>
</dbReference>
<gene>
    <name evidence="2" type="ORF">FS935_00015</name>
</gene>
<evidence type="ECO:0000259" key="1">
    <source>
        <dbReference type="Pfam" id="PF07728"/>
    </source>
</evidence>
<comment type="caution">
    <text evidence="2">The sequence shown here is derived from an EMBL/GenBank/DDBJ whole genome shotgun (WGS) entry which is preliminary data.</text>
</comment>
<dbReference type="GO" id="GO:0016887">
    <property type="term" value="F:ATP hydrolysis activity"/>
    <property type="evidence" value="ECO:0007669"/>
    <property type="project" value="InterPro"/>
</dbReference>
<dbReference type="InterPro" id="IPR027417">
    <property type="entry name" value="P-loop_NTPase"/>
</dbReference>
<protein>
    <submittedName>
        <fullName evidence="2">Restriction endonuclease</fullName>
    </submittedName>
</protein>
<keyword evidence="2" id="KW-0540">Nuclease</keyword>
<dbReference type="PANTHER" id="PTHR37291">
    <property type="entry name" value="5-METHYLCYTOSINE-SPECIFIC RESTRICTION ENZYME B"/>
    <property type="match status" value="1"/>
</dbReference>
<dbReference type="GO" id="GO:0005524">
    <property type="term" value="F:ATP binding"/>
    <property type="evidence" value="ECO:0007669"/>
    <property type="project" value="InterPro"/>
</dbReference>
<name>A0A5C6W3Y1_9BACI</name>
<dbReference type="InterPro" id="IPR011704">
    <property type="entry name" value="ATPase_dyneun-rel_AAA"/>
</dbReference>
<sequence>MGIPNNIKESHLLQAIEKINEIGVDSLRASTKFELYYKGRKYPPKEVIRYANVAANGTELRDFSGGDESNNYLINSGFTIVLKNTDKIIGLDYTKKKARGINHIIGTLNEMKREEVKGKDKISMGQAAQRNGERAMDHWHDKNIILYGPPGTGKTYNTVKYAVAIIEKKAMEDIEEEVMKDGYEQIKKRYDEYKEKKRVQFTTFHQSYGYEEFIEGIKPVISEEKEGEIYYTLEPGVFKDFCDTASRDKVISIGDEKFLNPTVWKVSLEGAGDNPTKRECFENGHIRIGWDHLDEKIEYDTPITESDSVKRILLDFQEKMEIGDIVVSLRSKESIDGIGIITGEYEYDQSYSHYRRKRNVRWLVKNINVNILDLNGNKNLTLSSVYRLNRITITDLKPIIEKYSGENFGSVKEPQQEDNYVFIIDEINRGNISKIFGELITLIENQKRLGMTEEITTTLPYSQKKFGVPSNVYIVGTMNTADRSIALLDTALRRRFRFVEMLPNASVLDGVMVEEIDIKSMLEKMNERIEVLYDREHMIGHGYFTELKQEPTLKKLAHIFENSIIPLLQEYFYEDYQKIQLILGDLNKENEYKFVRETEVNRDLFGHVFGMDIDNLDLTYKVNTAAFTNAESYKKIYNS</sequence>
<reference evidence="2 3" key="1">
    <citation type="journal article" date="2005" name="Int. J. Syst. Evol. Microbiol.">
        <title>Bacillus litoralis sp. nov., isolated from a tidal flat of the Yellow Sea in Korea.</title>
        <authorList>
            <person name="Yoon J.H."/>
            <person name="Oh T.K."/>
        </authorList>
    </citation>
    <scope>NUCLEOTIDE SEQUENCE [LARGE SCALE GENOMIC DNA]</scope>
    <source>
        <strain evidence="2 3">SW-211</strain>
    </source>
</reference>
<feature type="domain" description="ATPase dynein-related AAA" evidence="1">
    <location>
        <begin position="412"/>
        <end position="496"/>
    </location>
</feature>
<evidence type="ECO:0000313" key="3">
    <source>
        <dbReference type="Proteomes" id="UP000321363"/>
    </source>
</evidence>
<dbReference type="OrthoDB" id="9781481at2"/>
<dbReference type="PANTHER" id="PTHR37291:SF1">
    <property type="entry name" value="TYPE IV METHYL-DIRECTED RESTRICTION ENZYME ECOKMCRB SUBUNIT"/>
    <property type="match status" value="1"/>
</dbReference>
<keyword evidence="2" id="KW-0255">Endonuclease</keyword>
<dbReference type="Pfam" id="PF07728">
    <property type="entry name" value="AAA_5"/>
    <property type="match status" value="1"/>
</dbReference>
<dbReference type="EMBL" id="VOQF01000001">
    <property type="protein sequence ID" value="TXC92636.1"/>
    <property type="molecule type" value="Genomic_DNA"/>
</dbReference>
<dbReference type="RefSeq" id="WP_146945496.1">
    <property type="nucleotide sequence ID" value="NZ_VOQF01000001.1"/>
</dbReference>
<dbReference type="InterPro" id="IPR052934">
    <property type="entry name" value="Methyl-DNA_Rec/Restrict_Enz"/>
</dbReference>
<dbReference type="AlphaFoldDB" id="A0A5C6W3Y1"/>
<proteinExistence type="predicted"/>
<organism evidence="2 3">
    <name type="scientific">Metabacillus litoralis</name>
    <dbReference type="NCBI Taxonomy" id="152268"/>
    <lineage>
        <taxon>Bacteria</taxon>
        <taxon>Bacillati</taxon>
        <taxon>Bacillota</taxon>
        <taxon>Bacilli</taxon>
        <taxon>Bacillales</taxon>
        <taxon>Bacillaceae</taxon>
        <taxon>Metabacillus</taxon>
    </lineage>
</organism>
<keyword evidence="3" id="KW-1185">Reference proteome</keyword>
<keyword evidence="2" id="KW-0378">Hydrolase</keyword>
<evidence type="ECO:0000313" key="2">
    <source>
        <dbReference type="EMBL" id="TXC92636.1"/>
    </source>
</evidence>